<protein>
    <recommendedName>
        <fullName evidence="4">GDSL esterase/lipase</fullName>
    </recommendedName>
</protein>
<evidence type="ECO:0008006" key="4">
    <source>
        <dbReference type="Google" id="ProtNLM"/>
    </source>
</evidence>
<proteinExistence type="inferred from homology"/>
<dbReference type="PANTHER" id="PTHR45642">
    <property type="entry name" value="GDSL ESTERASE/LIPASE EXL3"/>
    <property type="match status" value="1"/>
</dbReference>
<dbReference type="GO" id="GO:0016788">
    <property type="term" value="F:hydrolase activity, acting on ester bonds"/>
    <property type="evidence" value="ECO:0007669"/>
    <property type="project" value="InterPro"/>
</dbReference>
<comment type="similarity">
    <text evidence="1">Belongs to the 'GDSL' lipolytic enzyme family.</text>
</comment>
<name>A0A6V7PLE9_ANACO</name>
<dbReference type="InterPro" id="IPR036514">
    <property type="entry name" value="SGNH_hydro_sf"/>
</dbReference>
<dbReference type="InterPro" id="IPR035669">
    <property type="entry name" value="SGNH_plant_lipase-like"/>
</dbReference>
<gene>
    <name evidence="3" type="ORF">CB5_LOCUS14865</name>
</gene>
<keyword evidence="2" id="KW-0732">Signal</keyword>
<dbReference type="InterPro" id="IPR050592">
    <property type="entry name" value="GDSL_lipolytic_enzyme"/>
</dbReference>
<feature type="signal peptide" evidence="2">
    <location>
        <begin position="1"/>
        <end position="44"/>
    </location>
</feature>
<dbReference type="AlphaFoldDB" id="A0A6V7PLE9"/>
<evidence type="ECO:0000256" key="1">
    <source>
        <dbReference type="ARBA" id="ARBA00008668"/>
    </source>
</evidence>
<dbReference type="SUPFAM" id="SSF52266">
    <property type="entry name" value="SGNH hydrolase"/>
    <property type="match status" value="1"/>
</dbReference>
<feature type="chain" id="PRO_5027802090" description="GDSL esterase/lipase" evidence="2">
    <location>
        <begin position="45"/>
        <end position="336"/>
    </location>
</feature>
<dbReference type="Gene3D" id="3.40.50.1110">
    <property type="entry name" value="SGNH hydrolase"/>
    <property type="match status" value="1"/>
</dbReference>
<dbReference type="PANTHER" id="PTHR45642:SF46">
    <property type="entry name" value="OS06G0636700 PROTEIN"/>
    <property type="match status" value="1"/>
</dbReference>
<evidence type="ECO:0000256" key="2">
    <source>
        <dbReference type="SAM" id="SignalP"/>
    </source>
</evidence>
<organism evidence="3">
    <name type="scientific">Ananas comosus var. bracteatus</name>
    <name type="common">red pineapple</name>
    <dbReference type="NCBI Taxonomy" id="296719"/>
    <lineage>
        <taxon>Eukaryota</taxon>
        <taxon>Viridiplantae</taxon>
        <taxon>Streptophyta</taxon>
        <taxon>Embryophyta</taxon>
        <taxon>Tracheophyta</taxon>
        <taxon>Spermatophyta</taxon>
        <taxon>Magnoliopsida</taxon>
        <taxon>Liliopsida</taxon>
        <taxon>Poales</taxon>
        <taxon>Bromeliaceae</taxon>
        <taxon>Bromelioideae</taxon>
        <taxon>Ananas</taxon>
    </lineage>
</organism>
<reference evidence="3" key="1">
    <citation type="submission" date="2020-07" db="EMBL/GenBank/DDBJ databases">
        <authorList>
            <person name="Lin J."/>
        </authorList>
    </citation>
    <scope>NUCLEOTIDE SEQUENCE</scope>
</reference>
<dbReference type="Pfam" id="PF00657">
    <property type="entry name" value="Lipase_GDSL"/>
    <property type="match status" value="1"/>
</dbReference>
<evidence type="ECO:0000313" key="3">
    <source>
        <dbReference type="EMBL" id="CAD1831654.1"/>
    </source>
</evidence>
<dbReference type="InterPro" id="IPR001087">
    <property type="entry name" value="GDSL"/>
</dbReference>
<dbReference type="CDD" id="cd01837">
    <property type="entry name" value="SGNH_plant_lipase_like"/>
    <property type="match status" value="1"/>
</dbReference>
<dbReference type="EMBL" id="LR862149">
    <property type="protein sequence ID" value="CAD1831654.1"/>
    <property type="molecule type" value="Genomic_DNA"/>
</dbReference>
<accession>A0A6V7PLE9</accession>
<sequence>MAANRHLHYHHHHHHHHHHHNADYHQILLHLLLLLSLITTLASSASASAPAQQLPALRPRLRRRAYGRFCNGRIPPDFISEAFGLPPLVPAYLDPAYGIRDFARGVCFASAGTGLDNATSDVLKVIPLWKEVEYFKQYQQRLRRYVGLARAKYIVSKAIYIVSIGTNDFLENYFLYITGRFAHFSVGEFEDFLVGLAAEFLTEIYRLGARKIVFAGLSPMGCLPLERTTNILHGGECIEEYNAAAREFNAKLQHMMEELCAALPGLKLRYTPVYEGLDSIIQNPSAYGIENVAEGCCATGKFEMGYLCNEKNPCTCPDADKYLFWDAFHPTRRSTV</sequence>